<reference evidence="10 11" key="1">
    <citation type="submission" date="2024-10" db="EMBL/GenBank/DDBJ databases">
        <title>Updated reference genomes for cyclostephanoid diatoms.</title>
        <authorList>
            <person name="Roberts W.R."/>
            <person name="Alverson A.J."/>
        </authorList>
    </citation>
    <scope>NUCLEOTIDE SEQUENCE [LARGE SCALE GENOMIC DNA]</scope>
    <source>
        <strain evidence="10 11">AJA276-08</strain>
    </source>
</reference>
<dbReference type="Gene3D" id="3.40.50.720">
    <property type="entry name" value="NAD(P)-binding Rossmann-like Domain"/>
    <property type="match status" value="1"/>
</dbReference>
<evidence type="ECO:0000256" key="1">
    <source>
        <dbReference type="ARBA" id="ARBA00005109"/>
    </source>
</evidence>
<comment type="similarity">
    <text evidence="2">Belongs to the HIBADH-related family. 3-hydroxyisobutyrate dehydrogenase subfamily.</text>
</comment>
<dbReference type="AlphaFoldDB" id="A0ABD3NJF2"/>
<evidence type="ECO:0000259" key="8">
    <source>
        <dbReference type="Pfam" id="PF03446"/>
    </source>
</evidence>
<dbReference type="PROSITE" id="PS00895">
    <property type="entry name" value="3_HYDROXYISOBUT_DH"/>
    <property type="match status" value="1"/>
</dbReference>
<keyword evidence="4" id="KW-0101">Branched-chain amino acid catabolism</keyword>
<dbReference type="Pfam" id="PF03446">
    <property type="entry name" value="NAD_binding_2"/>
    <property type="match status" value="1"/>
</dbReference>
<dbReference type="EMBL" id="JALLAZ020001377">
    <property type="protein sequence ID" value="KAL3775997.1"/>
    <property type="molecule type" value="Genomic_DNA"/>
</dbReference>
<sequence length="375" mass="39470">MLPLSSLKRRVCGIRLNSYPRFAWSSSMDRSFAFNDQTRQHALTTSPFSSVALSAMNVAFVGLGNMGLRMALNLAKPRDDDPSLPPLRLTVYDMKESNVSSFFRQVESIEGLADSMSPSASRDLAALGESNPDFVITSLPTCEASEAVVGSIVRSLPSVDGCTFVDTSTISPNTSKKLHHLVSSVSARHEYVDAPVSGGVGGATDATLTFMVGCSSPETFSSVQPLLRRMGKKAIPCGGPGSGSAVKLCNNAALAAQMLGICEAMNLGEALGVDPTVLAGVMNVSTAKCWSGEVNNPHPAASRHIGSGTSANEYVGGFASSLMLKDLNLAVDAGEEEGLALPVAGLTRDLYRLANMHGYGHQDFGVMLQFLRGSQ</sequence>
<dbReference type="Pfam" id="PF14833">
    <property type="entry name" value="NAD_binding_11"/>
    <property type="match status" value="1"/>
</dbReference>
<evidence type="ECO:0000313" key="11">
    <source>
        <dbReference type="Proteomes" id="UP001530315"/>
    </source>
</evidence>
<dbReference type="InterPro" id="IPR013328">
    <property type="entry name" value="6PGD_dom2"/>
</dbReference>
<dbReference type="InterPro" id="IPR008927">
    <property type="entry name" value="6-PGluconate_DH-like_C_sf"/>
</dbReference>
<dbReference type="GO" id="GO:0009083">
    <property type="term" value="P:branched-chain amino acid catabolic process"/>
    <property type="evidence" value="ECO:0007669"/>
    <property type="project" value="UniProtKB-KW"/>
</dbReference>
<proteinExistence type="inferred from homology"/>
<dbReference type="Gene3D" id="1.10.1040.10">
    <property type="entry name" value="N-(1-d-carboxylethyl)-l-norvaline Dehydrogenase, domain 2"/>
    <property type="match status" value="1"/>
</dbReference>
<feature type="domain" description="3-hydroxyisobutyrate dehydrogenase-like NAD-binding" evidence="9">
    <location>
        <begin position="241"/>
        <end position="370"/>
    </location>
</feature>
<comment type="caution">
    <text evidence="10">The sequence shown here is derived from an EMBL/GenBank/DDBJ whole genome shotgun (WGS) entry which is preliminary data.</text>
</comment>
<comment type="catalytic activity">
    <reaction evidence="7">
        <text>3-hydroxy-2-methylpropanoate + NAD(+) = 2-methyl-3-oxopropanoate + NADH + H(+)</text>
        <dbReference type="Rhea" id="RHEA:17681"/>
        <dbReference type="ChEBI" id="CHEBI:11805"/>
        <dbReference type="ChEBI" id="CHEBI:15378"/>
        <dbReference type="ChEBI" id="CHEBI:57540"/>
        <dbReference type="ChEBI" id="CHEBI:57700"/>
        <dbReference type="ChEBI" id="CHEBI:57945"/>
        <dbReference type="EC" id="1.1.1.31"/>
    </reaction>
</comment>
<dbReference type="Proteomes" id="UP001530315">
    <property type="component" value="Unassembled WGS sequence"/>
</dbReference>
<dbReference type="InterPro" id="IPR029154">
    <property type="entry name" value="HIBADH-like_NADP-bd"/>
</dbReference>
<name>A0ABD3NJF2_9STRA</name>
<dbReference type="SUPFAM" id="SSF48179">
    <property type="entry name" value="6-phosphogluconate dehydrogenase C-terminal domain-like"/>
    <property type="match status" value="1"/>
</dbReference>
<dbReference type="PANTHER" id="PTHR22981:SF7">
    <property type="entry name" value="3-HYDROXYISOBUTYRATE DEHYDROGENASE, MITOCHONDRIAL"/>
    <property type="match status" value="1"/>
</dbReference>
<protein>
    <recommendedName>
        <fullName evidence="3">3-hydroxyisobutyrate dehydrogenase</fullName>
        <ecNumber evidence="3">1.1.1.31</ecNumber>
    </recommendedName>
</protein>
<feature type="domain" description="6-phosphogluconate dehydrogenase NADP-binding" evidence="8">
    <location>
        <begin position="57"/>
        <end position="237"/>
    </location>
</feature>
<dbReference type="PANTHER" id="PTHR22981">
    <property type="entry name" value="3-HYDROXYISOBUTYRATE DEHYDROGENASE-RELATED"/>
    <property type="match status" value="1"/>
</dbReference>
<evidence type="ECO:0000256" key="6">
    <source>
        <dbReference type="ARBA" id="ARBA00023027"/>
    </source>
</evidence>
<dbReference type="InterPro" id="IPR006115">
    <property type="entry name" value="6PGDH_NADP-bd"/>
</dbReference>
<evidence type="ECO:0000256" key="4">
    <source>
        <dbReference type="ARBA" id="ARBA00022456"/>
    </source>
</evidence>
<dbReference type="InterPro" id="IPR036291">
    <property type="entry name" value="NAD(P)-bd_dom_sf"/>
</dbReference>
<comment type="pathway">
    <text evidence="1">Amino-acid degradation; L-valine degradation.</text>
</comment>
<gene>
    <name evidence="10" type="ORF">ACHAW5_001812</name>
</gene>
<keyword evidence="5" id="KW-0560">Oxidoreductase</keyword>
<evidence type="ECO:0000313" key="10">
    <source>
        <dbReference type="EMBL" id="KAL3775997.1"/>
    </source>
</evidence>
<organism evidence="10 11">
    <name type="scientific">Stephanodiscus triporus</name>
    <dbReference type="NCBI Taxonomy" id="2934178"/>
    <lineage>
        <taxon>Eukaryota</taxon>
        <taxon>Sar</taxon>
        <taxon>Stramenopiles</taxon>
        <taxon>Ochrophyta</taxon>
        <taxon>Bacillariophyta</taxon>
        <taxon>Coscinodiscophyceae</taxon>
        <taxon>Thalassiosirophycidae</taxon>
        <taxon>Stephanodiscales</taxon>
        <taxon>Stephanodiscaceae</taxon>
        <taxon>Stephanodiscus</taxon>
    </lineage>
</organism>
<accession>A0ABD3NJF2</accession>
<dbReference type="SUPFAM" id="SSF51735">
    <property type="entry name" value="NAD(P)-binding Rossmann-fold domains"/>
    <property type="match status" value="1"/>
</dbReference>
<evidence type="ECO:0000256" key="3">
    <source>
        <dbReference type="ARBA" id="ARBA00012991"/>
    </source>
</evidence>
<keyword evidence="6" id="KW-0520">NAD</keyword>
<dbReference type="InterPro" id="IPR002204">
    <property type="entry name" value="3-OH-isobutyrate_DH-rel_CS"/>
</dbReference>
<evidence type="ECO:0000259" key="9">
    <source>
        <dbReference type="Pfam" id="PF14833"/>
    </source>
</evidence>
<dbReference type="EC" id="1.1.1.31" evidence="3"/>
<evidence type="ECO:0000256" key="2">
    <source>
        <dbReference type="ARBA" id="ARBA00006013"/>
    </source>
</evidence>
<dbReference type="GO" id="GO:0008442">
    <property type="term" value="F:3-hydroxyisobutyrate dehydrogenase activity"/>
    <property type="evidence" value="ECO:0007669"/>
    <property type="project" value="UniProtKB-EC"/>
</dbReference>
<evidence type="ECO:0000256" key="5">
    <source>
        <dbReference type="ARBA" id="ARBA00023002"/>
    </source>
</evidence>
<keyword evidence="11" id="KW-1185">Reference proteome</keyword>
<evidence type="ECO:0000256" key="7">
    <source>
        <dbReference type="ARBA" id="ARBA00049197"/>
    </source>
</evidence>
<dbReference type="FunFam" id="1.10.1040.10:FF:000006">
    <property type="entry name" value="3-hydroxyisobutyrate dehydrogenase"/>
    <property type="match status" value="1"/>
</dbReference>